<dbReference type="PANTHER" id="PTHR46600:SF11">
    <property type="entry name" value="THAP DOMAIN-CONTAINING PROTEIN 10"/>
    <property type="match status" value="1"/>
</dbReference>
<evidence type="ECO:0000256" key="4">
    <source>
        <dbReference type="ARBA" id="ARBA00023125"/>
    </source>
</evidence>
<dbReference type="Proteomes" id="UP000007266">
    <property type="component" value="Linkage group 10"/>
</dbReference>
<dbReference type="EMBL" id="KQ971380">
    <property type="protein sequence ID" value="KYB24994.1"/>
    <property type="molecule type" value="Genomic_DNA"/>
</dbReference>
<dbReference type="GO" id="GO:0008270">
    <property type="term" value="F:zinc ion binding"/>
    <property type="evidence" value="ECO:0007669"/>
    <property type="project" value="UniProtKB-KW"/>
</dbReference>
<evidence type="ECO:0000313" key="9">
    <source>
        <dbReference type="EMBL" id="KYB24994.1"/>
    </source>
</evidence>
<dbReference type="PROSITE" id="PS50950">
    <property type="entry name" value="ZF_THAP"/>
    <property type="match status" value="2"/>
</dbReference>
<keyword evidence="3" id="KW-0862">Zinc</keyword>
<name>A0A139WAN7_TRICA</name>
<keyword evidence="4 5" id="KW-0238">DNA-binding</keyword>
<feature type="domain" description="THAP-type" evidence="8">
    <location>
        <begin position="1"/>
        <end position="90"/>
    </location>
</feature>
<evidence type="ECO:0000256" key="5">
    <source>
        <dbReference type="PROSITE-ProRule" id="PRU00309"/>
    </source>
</evidence>
<dbReference type="PANTHER" id="PTHR46600">
    <property type="entry name" value="THAP DOMAIN-CONTAINING"/>
    <property type="match status" value="1"/>
</dbReference>
<dbReference type="InterPro" id="IPR006612">
    <property type="entry name" value="THAP_Znf"/>
</dbReference>
<dbReference type="SUPFAM" id="SSF57716">
    <property type="entry name" value="Glucocorticoid receptor-like (DNA-binding domain)"/>
    <property type="match status" value="2"/>
</dbReference>
<dbReference type="InterPro" id="IPR038441">
    <property type="entry name" value="THAP_Znf_sf"/>
</dbReference>
<dbReference type="AlphaFoldDB" id="A0A139WAN7"/>
<keyword evidence="2 5" id="KW-0863">Zinc-finger</keyword>
<keyword evidence="1" id="KW-0479">Metal-binding</keyword>
<sequence>MEDETTGLIKCTVISCPHYFHKDLPRAQDDHVFFPFPEDEDVCGTWKEKCGIAADHEVEDSKICSDHFKPTDYTDDTRLVLKPDAVPRENLGWMVGMPEVKLTKAPKFELIKEAVDTNERLVQRFQELIKELNPLTKKVNLYKKKIENSYKEIYRLKKLIAKYPVKKNGKIETNLIFKVFSQAQINMLLGKRKVVWSYDDMAMAFTLRHIGNRECYLYLKDTLNVPLPSLSAVQRWTFPMSCIVWGCSNNSIVTADPSVHYYVFPKHPVIAQQWVQACGWPPDQIDPNNAQICSLHFDENSYTTEVKMIDYITCYTKVLKFDAVPTLYLPTQTEVVIKDPQKELGEMIVFTVPATAEQENVTTGGGSKEYTELIVQKASVEVDMEKYKHIATKEQLATLENCNKTIREKVARLENSLKHLRSVYNTQVETYKKKDLELSNLHHEYLKTKRSYLTLHEQKVLLSKVFSESQIKILSGKKKIYWSDDDMAVGYTIRHLSNKRCYMYLTKKLNIPLPAVSSIKRWMTLKEGSRKKSLTSGSPKKSEDEEENE</sequence>
<dbReference type="GO" id="GO:0043565">
    <property type="term" value="F:sequence-specific DNA binding"/>
    <property type="evidence" value="ECO:0007669"/>
    <property type="project" value="InterPro"/>
</dbReference>
<evidence type="ECO:0000259" key="8">
    <source>
        <dbReference type="PROSITE" id="PS50950"/>
    </source>
</evidence>
<dbReference type="OMA" id="VEDSKIC"/>
<proteinExistence type="predicted"/>
<evidence type="ECO:0000256" key="1">
    <source>
        <dbReference type="ARBA" id="ARBA00022723"/>
    </source>
</evidence>
<dbReference type="SMART" id="SM00692">
    <property type="entry name" value="DM3"/>
    <property type="match status" value="2"/>
</dbReference>
<reference evidence="9 10" key="1">
    <citation type="journal article" date="2008" name="Nature">
        <title>The genome of the model beetle and pest Tribolium castaneum.</title>
        <authorList>
            <consortium name="Tribolium Genome Sequencing Consortium"/>
            <person name="Richards S."/>
            <person name="Gibbs R.A."/>
            <person name="Weinstock G.M."/>
            <person name="Brown S.J."/>
            <person name="Denell R."/>
            <person name="Beeman R.W."/>
            <person name="Gibbs R."/>
            <person name="Beeman R.W."/>
            <person name="Brown S.J."/>
            <person name="Bucher G."/>
            <person name="Friedrich M."/>
            <person name="Grimmelikhuijzen C.J."/>
            <person name="Klingler M."/>
            <person name="Lorenzen M."/>
            <person name="Richards S."/>
            <person name="Roth S."/>
            <person name="Schroder R."/>
            <person name="Tautz D."/>
            <person name="Zdobnov E.M."/>
            <person name="Muzny D."/>
            <person name="Gibbs R.A."/>
            <person name="Weinstock G.M."/>
            <person name="Attaway T."/>
            <person name="Bell S."/>
            <person name="Buhay C.J."/>
            <person name="Chandrabose M.N."/>
            <person name="Chavez D."/>
            <person name="Clerk-Blankenburg K.P."/>
            <person name="Cree A."/>
            <person name="Dao M."/>
            <person name="Davis C."/>
            <person name="Chacko J."/>
            <person name="Dinh H."/>
            <person name="Dugan-Rocha S."/>
            <person name="Fowler G."/>
            <person name="Garner T.T."/>
            <person name="Garnes J."/>
            <person name="Gnirke A."/>
            <person name="Hawes A."/>
            <person name="Hernandez J."/>
            <person name="Hines S."/>
            <person name="Holder M."/>
            <person name="Hume J."/>
            <person name="Jhangiani S.N."/>
            <person name="Joshi V."/>
            <person name="Khan Z.M."/>
            <person name="Jackson L."/>
            <person name="Kovar C."/>
            <person name="Kowis A."/>
            <person name="Lee S."/>
            <person name="Lewis L.R."/>
            <person name="Margolis J."/>
            <person name="Morgan M."/>
            <person name="Nazareth L.V."/>
            <person name="Nguyen N."/>
            <person name="Okwuonu G."/>
            <person name="Parker D."/>
            <person name="Richards S."/>
            <person name="Ruiz S.J."/>
            <person name="Santibanez J."/>
            <person name="Savard J."/>
            <person name="Scherer S.E."/>
            <person name="Schneider B."/>
            <person name="Sodergren E."/>
            <person name="Tautz D."/>
            <person name="Vattahil S."/>
            <person name="Villasana D."/>
            <person name="White C.S."/>
            <person name="Wright R."/>
            <person name="Park Y."/>
            <person name="Beeman R.W."/>
            <person name="Lord J."/>
            <person name="Oppert B."/>
            <person name="Lorenzen M."/>
            <person name="Brown S."/>
            <person name="Wang L."/>
            <person name="Savard J."/>
            <person name="Tautz D."/>
            <person name="Richards S."/>
            <person name="Weinstock G."/>
            <person name="Gibbs R.A."/>
            <person name="Liu Y."/>
            <person name="Worley K."/>
            <person name="Weinstock G."/>
            <person name="Elsik C.G."/>
            <person name="Reese J.T."/>
            <person name="Elhaik E."/>
            <person name="Landan G."/>
            <person name="Graur D."/>
            <person name="Arensburger P."/>
            <person name="Atkinson P."/>
            <person name="Beeman R.W."/>
            <person name="Beidler J."/>
            <person name="Brown S.J."/>
            <person name="Demuth J.P."/>
            <person name="Drury D.W."/>
            <person name="Du Y.Z."/>
            <person name="Fujiwara H."/>
            <person name="Lorenzen M."/>
            <person name="Maselli V."/>
            <person name="Osanai M."/>
            <person name="Park Y."/>
            <person name="Robertson H.M."/>
            <person name="Tu Z."/>
            <person name="Wang J.J."/>
            <person name="Wang S."/>
            <person name="Richards S."/>
            <person name="Song H."/>
            <person name="Zhang L."/>
            <person name="Sodergren E."/>
            <person name="Werner D."/>
            <person name="Stanke M."/>
            <person name="Morgenstern B."/>
            <person name="Solovyev V."/>
            <person name="Kosarev P."/>
            <person name="Brown G."/>
            <person name="Chen H.C."/>
            <person name="Ermolaeva O."/>
            <person name="Hlavina W."/>
            <person name="Kapustin Y."/>
            <person name="Kiryutin B."/>
            <person name="Kitts P."/>
            <person name="Maglott D."/>
            <person name="Pruitt K."/>
            <person name="Sapojnikov V."/>
            <person name="Souvorov A."/>
            <person name="Mackey A.J."/>
            <person name="Waterhouse R.M."/>
            <person name="Wyder S."/>
            <person name="Zdobnov E.M."/>
            <person name="Zdobnov E.M."/>
            <person name="Wyder S."/>
            <person name="Kriventseva E.V."/>
            <person name="Kadowaki T."/>
            <person name="Bork P."/>
            <person name="Aranda M."/>
            <person name="Bao R."/>
            <person name="Beermann A."/>
            <person name="Berns N."/>
            <person name="Bolognesi R."/>
            <person name="Bonneton F."/>
            <person name="Bopp D."/>
            <person name="Brown S.J."/>
            <person name="Bucher G."/>
            <person name="Butts T."/>
            <person name="Chaumot A."/>
            <person name="Denell R.E."/>
            <person name="Ferrier D.E."/>
            <person name="Friedrich M."/>
            <person name="Gordon C.M."/>
            <person name="Jindra M."/>
            <person name="Klingler M."/>
            <person name="Lan Q."/>
            <person name="Lattorff H.M."/>
            <person name="Laudet V."/>
            <person name="von Levetsow C."/>
            <person name="Liu Z."/>
            <person name="Lutz R."/>
            <person name="Lynch J.A."/>
            <person name="da Fonseca R.N."/>
            <person name="Posnien N."/>
            <person name="Reuter R."/>
            <person name="Roth S."/>
            <person name="Savard J."/>
            <person name="Schinko J.B."/>
            <person name="Schmitt C."/>
            <person name="Schoppmeier M."/>
            <person name="Schroder R."/>
            <person name="Shippy T.D."/>
            <person name="Simonnet F."/>
            <person name="Marques-Souza H."/>
            <person name="Tautz D."/>
            <person name="Tomoyasu Y."/>
            <person name="Trauner J."/>
            <person name="Van der Zee M."/>
            <person name="Vervoort M."/>
            <person name="Wittkopp N."/>
            <person name="Wimmer E.A."/>
            <person name="Yang X."/>
            <person name="Jones A.K."/>
            <person name="Sattelle D.B."/>
            <person name="Ebert P.R."/>
            <person name="Nelson D."/>
            <person name="Scott J.G."/>
            <person name="Beeman R.W."/>
            <person name="Muthukrishnan S."/>
            <person name="Kramer K.J."/>
            <person name="Arakane Y."/>
            <person name="Beeman R.W."/>
            <person name="Zhu Q."/>
            <person name="Hogenkamp D."/>
            <person name="Dixit R."/>
            <person name="Oppert B."/>
            <person name="Jiang H."/>
            <person name="Zou Z."/>
            <person name="Marshall J."/>
            <person name="Elpidina E."/>
            <person name="Vinokurov K."/>
            <person name="Oppert C."/>
            <person name="Zou Z."/>
            <person name="Evans J."/>
            <person name="Lu Z."/>
            <person name="Zhao P."/>
            <person name="Sumathipala N."/>
            <person name="Altincicek B."/>
            <person name="Vilcinskas A."/>
            <person name="Williams M."/>
            <person name="Hultmark D."/>
            <person name="Hetru C."/>
            <person name="Jiang H."/>
            <person name="Grimmelikhuijzen C.J."/>
            <person name="Hauser F."/>
            <person name="Cazzamali G."/>
            <person name="Williamson M."/>
            <person name="Park Y."/>
            <person name="Li B."/>
            <person name="Tanaka Y."/>
            <person name="Predel R."/>
            <person name="Neupert S."/>
            <person name="Schachtner J."/>
            <person name="Verleyen P."/>
            <person name="Raible F."/>
            <person name="Bork P."/>
            <person name="Friedrich M."/>
            <person name="Walden K.K."/>
            <person name="Robertson H.M."/>
            <person name="Angeli S."/>
            <person name="Foret S."/>
            <person name="Bucher G."/>
            <person name="Schuetz S."/>
            <person name="Maleszka R."/>
            <person name="Wimmer E.A."/>
            <person name="Beeman R.W."/>
            <person name="Lorenzen M."/>
            <person name="Tomoyasu Y."/>
            <person name="Miller S.C."/>
            <person name="Grossmann D."/>
            <person name="Bucher G."/>
        </authorList>
    </citation>
    <scope>NUCLEOTIDE SEQUENCE [LARGE SCALE GENOMIC DNA]</scope>
    <source>
        <strain evidence="9 10">Georgia GA2</strain>
    </source>
</reference>
<dbReference type="InterPro" id="IPR026516">
    <property type="entry name" value="THAP1/10"/>
</dbReference>
<reference evidence="9 10" key="2">
    <citation type="journal article" date="2010" name="Nucleic Acids Res.">
        <title>BeetleBase in 2010: revisions to provide comprehensive genomic information for Tribolium castaneum.</title>
        <authorList>
            <person name="Kim H.S."/>
            <person name="Murphy T."/>
            <person name="Xia J."/>
            <person name="Caragea D."/>
            <person name="Park Y."/>
            <person name="Beeman R.W."/>
            <person name="Lorenzen M.D."/>
            <person name="Butcher S."/>
            <person name="Manak J.R."/>
            <person name="Brown S.J."/>
        </authorList>
    </citation>
    <scope>GENOME REANNOTATION</scope>
    <source>
        <strain evidence="9 10">Georgia GA2</strain>
    </source>
</reference>
<keyword evidence="10" id="KW-1185">Reference proteome</keyword>
<feature type="domain" description="THAP-type" evidence="8">
    <location>
        <begin position="238"/>
        <end position="328"/>
    </location>
</feature>
<organism evidence="9 10">
    <name type="scientific">Tribolium castaneum</name>
    <name type="common">Red flour beetle</name>
    <dbReference type="NCBI Taxonomy" id="7070"/>
    <lineage>
        <taxon>Eukaryota</taxon>
        <taxon>Metazoa</taxon>
        <taxon>Ecdysozoa</taxon>
        <taxon>Arthropoda</taxon>
        <taxon>Hexapoda</taxon>
        <taxon>Insecta</taxon>
        <taxon>Pterygota</taxon>
        <taxon>Neoptera</taxon>
        <taxon>Endopterygota</taxon>
        <taxon>Coleoptera</taxon>
        <taxon>Polyphaga</taxon>
        <taxon>Cucujiformia</taxon>
        <taxon>Tenebrionidae</taxon>
        <taxon>Tenebrionidae incertae sedis</taxon>
        <taxon>Tribolium</taxon>
    </lineage>
</organism>
<dbReference type="InParanoid" id="A0A139WAN7"/>
<protein>
    <recommendedName>
        <fullName evidence="8">THAP-type domain-containing protein</fullName>
    </recommendedName>
</protein>
<evidence type="ECO:0000256" key="2">
    <source>
        <dbReference type="ARBA" id="ARBA00022771"/>
    </source>
</evidence>
<dbReference type="Gene3D" id="6.20.210.20">
    <property type="entry name" value="THAP domain"/>
    <property type="match status" value="1"/>
</dbReference>
<dbReference type="Pfam" id="PF05485">
    <property type="entry name" value="THAP"/>
    <property type="match status" value="2"/>
</dbReference>
<dbReference type="SMART" id="SM00980">
    <property type="entry name" value="THAP"/>
    <property type="match status" value="2"/>
</dbReference>
<evidence type="ECO:0000256" key="6">
    <source>
        <dbReference type="SAM" id="Coils"/>
    </source>
</evidence>
<feature type="coiled-coil region" evidence="6">
    <location>
        <begin position="396"/>
        <end position="423"/>
    </location>
</feature>
<evidence type="ECO:0000256" key="3">
    <source>
        <dbReference type="ARBA" id="ARBA00022833"/>
    </source>
</evidence>
<accession>A0A139WAN7</accession>
<keyword evidence="6" id="KW-0175">Coiled coil</keyword>
<feature type="region of interest" description="Disordered" evidence="7">
    <location>
        <begin position="527"/>
        <end position="549"/>
    </location>
</feature>
<evidence type="ECO:0000256" key="7">
    <source>
        <dbReference type="SAM" id="MobiDB-lite"/>
    </source>
</evidence>
<evidence type="ECO:0000313" key="10">
    <source>
        <dbReference type="Proteomes" id="UP000007266"/>
    </source>
</evidence>
<gene>
    <name evidence="9" type="primary">AUGUSTUS-3.0.2_31421</name>
    <name evidence="9" type="ORF">TcasGA2_TC031421</name>
</gene>